<name>A0A6J5KMF1_9CAUD</name>
<dbReference type="EMBL" id="LR798268">
    <property type="protein sequence ID" value="CAB5219065.1"/>
    <property type="molecule type" value="Genomic_DNA"/>
</dbReference>
<gene>
    <name evidence="3" type="ORF">UFOVP220_29</name>
    <name evidence="1" type="ORF">UFOVP26_59</name>
    <name evidence="2" type="ORF">UFOVP44_38</name>
</gene>
<reference evidence="1" key="1">
    <citation type="submission" date="2020-04" db="EMBL/GenBank/DDBJ databases">
        <authorList>
            <person name="Chiriac C."/>
            <person name="Salcher M."/>
            <person name="Ghai R."/>
            <person name="Kavagutti S V."/>
        </authorList>
    </citation>
    <scope>NUCLEOTIDE SEQUENCE</scope>
</reference>
<protein>
    <submittedName>
        <fullName evidence="1">Uncharacterized protein</fullName>
    </submittedName>
</protein>
<accession>A0A6J5KMF1</accession>
<dbReference type="EMBL" id="LR796176">
    <property type="protein sequence ID" value="CAB4123704.1"/>
    <property type="molecule type" value="Genomic_DNA"/>
</dbReference>
<evidence type="ECO:0000313" key="1">
    <source>
        <dbReference type="EMBL" id="CAB4122007.1"/>
    </source>
</evidence>
<evidence type="ECO:0000313" key="2">
    <source>
        <dbReference type="EMBL" id="CAB4123704.1"/>
    </source>
</evidence>
<organism evidence="1">
    <name type="scientific">uncultured Caudovirales phage</name>
    <dbReference type="NCBI Taxonomy" id="2100421"/>
    <lineage>
        <taxon>Viruses</taxon>
        <taxon>Duplodnaviria</taxon>
        <taxon>Heunggongvirae</taxon>
        <taxon>Uroviricota</taxon>
        <taxon>Caudoviricetes</taxon>
        <taxon>Peduoviridae</taxon>
        <taxon>Maltschvirus</taxon>
        <taxon>Maltschvirus maltsch</taxon>
    </lineage>
</organism>
<proteinExistence type="predicted"/>
<dbReference type="EMBL" id="LR796152">
    <property type="protein sequence ID" value="CAB4122007.1"/>
    <property type="molecule type" value="Genomic_DNA"/>
</dbReference>
<evidence type="ECO:0000313" key="3">
    <source>
        <dbReference type="EMBL" id="CAB5219065.1"/>
    </source>
</evidence>
<sequence length="65" mass="7368">MTTNKEALYAVIESMQKEIDAKDKALKTAIELLEVIDEGKHVYETSRIQRTTQACKEALLRKGSK</sequence>